<gene>
    <name evidence="1" type="ORF">F5148DRAFT_1191797</name>
</gene>
<organism evidence="1 2">
    <name type="scientific">Russula earlei</name>
    <dbReference type="NCBI Taxonomy" id="71964"/>
    <lineage>
        <taxon>Eukaryota</taxon>
        <taxon>Fungi</taxon>
        <taxon>Dikarya</taxon>
        <taxon>Basidiomycota</taxon>
        <taxon>Agaricomycotina</taxon>
        <taxon>Agaricomycetes</taxon>
        <taxon>Russulales</taxon>
        <taxon>Russulaceae</taxon>
        <taxon>Russula</taxon>
    </lineage>
</organism>
<evidence type="ECO:0000313" key="1">
    <source>
        <dbReference type="EMBL" id="KAI9508869.1"/>
    </source>
</evidence>
<keyword evidence="1" id="KW-0378">Hydrolase</keyword>
<reference evidence="1" key="1">
    <citation type="submission" date="2021-03" db="EMBL/GenBank/DDBJ databases">
        <title>Evolutionary priming and transition to the ectomycorrhizal habit in an iconic lineage of mushroom-forming fungi: is preadaptation a requirement?</title>
        <authorList>
            <consortium name="DOE Joint Genome Institute"/>
            <person name="Looney B.P."/>
            <person name="Miyauchi S."/>
            <person name="Morin E."/>
            <person name="Drula E."/>
            <person name="Courty P.E."/>
            <person name="Chicoki N."/>
            <person name="Fauchery L."/>
            <person name="Kohler A."/>
            <person name="Kuo A."/>
            <person name="LaButti K."/>
            <person name="Pangilinan J."/>
            <person name="Lipzen A."/>
            <person name="Riley R."/>
            <person name="Andreopoulos W."/>
            <person name="He G."/>
            <person name="Johnson J."/>
            <person name="Barry K.W."/>
            <person name="Grigoriev I.V."/>
            <person name="Nagy L."/>
            <person name="Hibbett D."/>
            <person name="Henrissat B."/>
            <person name="Matheny P.B."/>
            <person name="Labbe J."/>
            <person name="Martin A.F."/>
        </authorList>
    </citation>
    <scope>NUCLEOTIDE SEQUENCE</scope>
    <source>
        <strain evidence="1">BPL698</strain>
    </source>
</reference>
<accession>A0ACC0UCT8</accession>
<protein>
    <submittedName>
        <fullName evidence="1">Carbon-nitrogen hydrolase</fullName>
    </submittedName>
</protein>
<keyword evidence="2" id="KW-1185">Reference proteome</keyword>
<dbReference type="Proteomes" id="UP001207468">
    <property type="component" value="Unassembled WGS sequence"/>
</dbReference>
<comment type="caution">
    <text evidence="1">The sequence shown here is derived from an EMBL/GenBank/DDBJ whole genome shotgun (WGS) entry which is preliminary data.</text>
</comment>
<dbReference type="EMBL" id="JAGFNK010000077">
    <property type="protein sequence ID" value="KAI9508869.1"/>
    <property type="molecule type" value="Genomic_DNA"/>
</dbReference>
<proteinExistence type="predicted"/>
<sequence length="315" mass="34192">MARMPCSGGLGVPKPSLRIAVVQFAPQIGHVQQNIEKARVFCESISPGSVDLLCLPEMIFTGYVFESASAILPFLEHPQTGVTSRFCASVAQKLKCFVAAGYPERLERHEVEKRTMGDGRVVDVVGANSAVVYGPDGARVGDYRKSHLYCVDETWAKPGPGFATFRLPPPLNVVTLAICMDLNPRSPWTPDGGPYELAGHCLETGSGLLVLLNAWLDSGRDPEEEEDASTLDCWATLLRPLWCRMSHDLEGEDAAPPDASEDTETIVVVCNRSGVENGSTFAGSSALFRLRQTTGKPVLLERMGRRQEGVGVWTT</sequence>
<name>A0ACC0UCT8_9AGAM</name>
<evidence type="ECO:0000313" key="2">
    <source>
        <dbReference type="Proteomes" id="UP001207468"/>
    </source>
</evidence>